<feature type="domain" description="K Homology" evidence="4">
    <location>
        <begin position="241"/>
        <end position="315"/>
    </location>
</feature>
<name>A0ABM0TEA9_CAMSA</name>
<dbReference type="CDD" id="cd22459">
    <property type="entry name" value="KH-I_PEPPER_rpt1_like"/>
    <property type="match status" value="1"/>
</dbReference>
<reference evidence="6" key="2">
    <citation type="submission" date="2025-08" db="UniProtKB">
        <authorList>
            <consortium name="RefSeq"/>
        </authorList>
    </citation>
    <scope>IDENTIFICATION</scope>
    <source>
        <tissue evidence="6">Leaf</tissue>
    </source>
</reference>
<dbReference type="InterPro" id="IPR036612">
    <property type="entry name" value="KH_dom_type_1_sf"/>
</dbReference>
<gene>
    <name evidence="6" type="primary">LOC104710219</name>
</gene>
<dbReference type="SMART" id="SM00322">
    <property type="entry name" value="KH"/>
    <property type="match status" value="4"/>
</dbReference>
<feature type="region of interest" description="Disordered" evidence="3">
    <location>
        <begin position="426"/>
        <end position="468"/>
    </location>
</feature>
<evidence type="ECO:0000256" key="2">
    <source>
        <dbReference type="PROSITE-ProRule" id="PRU00117"/>
    </source>
</evidence>
<evidence type="ECO:0000259" key="4">
    <source>
        <dbReference type="SMART" id="SM00322"/>
    </source>
</evidence>
<organism evidence="5 6">
    <name type="scientific">Camelina sativa</name>
    <name type="common">False flax</name>
    <name type="synonym">Myagrum sativum</name>
    <dbReference type="NCBI Taxonomy" id="90675"/>
    <lineage>
        <taxon>Eukaryota</taxon>
        <taxon>Viridiplantae</taxon>
        <taxon>Streptophyta</taxon>
        <taxon>Embryophyta</taxon>
        <taxon>Tracheophyta</taxon>
        <taxon>Spermatophyta</taxon>
        <taxon>Magnoliopsida</taxon>
        <taxon>eudicotyledons</taxon>
        <taxon>Gunneridae</taxon>
        <taxon>Pentapetalae</taxon>
        <taxon>rosids</taxon>
        <taxon>malvids</taxon>
        <taxon>Brassicales</taxon>
        <taxon>Brassicaceae</taxon>
        <taxon>Camelineae</taxon>
        <taxon>Camelina</taxon>
    </lineage>
</organism>
<evidence type="ECO:0000256" key="3">
    <source>
        <dbReference type="SAM" id="MobiDB-lite"/>
    </source>
</evidence>
<dbReference type="PANTHER" id="PTHR10288">
    <property type="entry name" value="KH DOMAIN CONTAINING RNA BINDING PROTEIN"/>
    <property type="match status" value="1"/>
</dbReference>
<evidence type="ECO:0000313" key="5">
    <source>
        <dbReference type="Proteomes" id="UP000694864"/>
    </source>
</evidence>
<reference evidence="5" key="1">
    <citation type="journal article" date="2014" name="Nat. Commun.">
        <title>The emerging biofuel crop Camelina sativa retains a highly undifferentiated hexaploid genome structure.</title>
        <authorList>
            <person name="Kagale S."/>
            <person name="Koh C."/>
            <person name="Nixon J."/>
            <person name="Bollina V."/>
            <person name="Clarke W.E."/>
            <person name="Tuteja R."/>
            <person name="Spillane C."/>
            <person name="Robinson S.J."/>
            <person name="Links M.G."/>
            <person name="Clarke C."/>
            <person name="Higgins E.E."/>
            <person name="Huebert T."/>
            <person name="Sharpe A.G."/>
            <person name="Parkin I.A."/>
        </authorList>
    </citation>
    <scope>NUCLEOTIDE SEQUENCE [LARGE SCALE GENOMIC DNA]</scope>
    <source>
        <strain evidence="5">cv. DH55</strain>
    </source>
</reference>
<dbReference type="SUPFAM" id="SSF54791">
    <property type="entry name" value="Eukaryotic type KH-domain (KH-domain type I)"/>
    <property type="match status" value="4"/>
</dbReference>
<dbReference type="PROSITE" id="PS50084">
    <property type="entry name" value="KH_TYPE_1"/>
    <property type="match status" value="4"/>
</dbReference>
<evidence type="ECO:0000256" key="1">
    <source>
        <dbReference type="ARBA" id="ARBA00022737"/>
    </source>
</evidence>
<dbReference type="CDD" id="cd22460">
    <property type="entry name" value="KH-I_PEPPER_rpt2_like"/>
    <property type="match status" value="2"/>
</dbReference>
<feature type="domain" description="K Homology" evidence="4">
    <location>
        <begin position="16"/>
        <end position="100"/>
    </location>
</feature>
<protein>
    <submittedName>
        <fullName evidence="6">KH domain-containing protein At4g18375-like</fullName>
    </submittedName>
</protein>
<evidence type="ECO:0000313" key="6">
    <source>
        <dbReference type="RefSeq" id="XP_010425092.1"/>
    </source>
</evidence>
<dbReference type="InterPro" id="IPR004088">
    <property type="entry name" value="KH_dom_type_1"/>
</dbReference>
<keyword evidence="5" id="KW-1185">Reference proteome</keyword>
<keyword evidence="2" id="KW-0694">RNA-binding</keyword>
<dbReference type="Pfam" id="PF00013">
    <property type="entry name" value="KH_1"/>
    <property type="match status" value="4"/>
</dbReference>
<sequence>MAYSRNVYDENGDGFEDTVYRYLCPVRKAGSVIGKGGEIAKQIRFETKANLRVNQALPGCDERVVTIYSTSEETNRIDDDDEDFVCPAFDALFKVHDMIVGQELTNDDYDYDEDEYKTVVTARMLVPSDQIGCLIGKGGQVIQNLRNETNAQIRVISDNLPICALALSHDELLQITGNPSAVREALYQVASLLYENPSQFQSYFLSSPSTPQHQHGGILMSPALTSSRKNYSAPRDVSDERVFSICFICPAENVGGVIGKGGCFINQIRQESGATIKVDTSETGEDDDCVIYISSKEFFEDQSPTVIAALRLQTRCSEKVGKDSSDSAITTRVLVPSSQVGCLIGKGGALISEMRSVTKANIRIFQGEDVPTIAREDEEMVQITGSFDAAIKALTQVMLRLRANVFDMDHGLVLLPTFFPYISQTTETSSKPKHKKRVNHSHGSMESARNEDYSSQMNLNSPRRNRVY</sequence>
<dbReference type="Proteomes" id="UP000694864">
    <property type="component" value="Chromosome 9"/>
</dbReference>
<feature type="domain" description="K Homology" evidence="4">
    <location>
        <begin position="118"/>
        <end position="194"/>
    </location>
</feature>
<proteinExistence type="predicted"/>
<accession>A0ABM0TEA9</accession>
<dbReference type="InterPro" id="IPR004087">
    <property type="entry name" value="KH_dom"/>
</dbReference>
<dbReference type="RefSeq" id="XP_010425092.1">
    <property type="nucleotide sequence ID" value="XM_010426790.2"/>
</dbReference>
<keyword evidence="1" id="KW-0677">Repeat</keyword>
<dbReference type="GeneID" id="104710219"/>
<feature type="compositionally biased region" description="Basic residues" evidence="3">
    <location>
        <begin position="431"/>
        <end position="440"/>
    </location>
</feature>
<feature type="domain" description="K Homology" evidence="4">
    <location>
        <begin position="327"/>
        <end position="402"/>
    </location>
</feature>
<feature type="compositionally biased region" description="Polar residues" evidence="3">
    <location>
        <begin position="453"/>
        <end position="462"/>
    </location>
</feature>
<dbReference type="Gene3D" id="3.30.310.210">
    <property type="match status" value="2"/>
</dbReference>